<dbReference type="Proteomes" id="UP001430356">
    <property type="component" value="Unassembled WGS sequence"/>
</dbReference>
<name>A0AAW0F072_9TRYP</name>
<gene>
    <name evidence="6" type="ORF">NESM_000865300</name>
</gene>
<feature type="domain" description="Thiamine pyrophosphate enzyme TPP-binding" evidence="4">
    <location>
        <begin position="259"/>
        <end position="383"/>
    </location>
</feature>
<evidence type="ECO:0000256" key="2">
    <source>
        <dbReference type="ARBA" id="ARBA00023052"/>
    </source>
</evidence>
<evidence type="ECO:0000256" key="3">
    <source>
        <dbReference type="ARBA" id="ARBA00023239"/>
    </source>
</evidence>
<dbReference type="EMBL" id="JAECZO010000194">
    <property type="protein sequence ID" value="KAK7198979.1"/>
    <property type="molecule type" value="Genomic_DNA"/>
</dbReference>
<dbReference type="GO" id="GO:0030976">
    <property type="term" value="F:thiamine pyrophosphate binding"/>
    <property type="evidence" value="ECO:0007669"/>
    <property type="project" value="InterPro"/>
</dbReference>
<evidence type="ECO:0000313" key="6">
    <source>
        <dbReference type="EMBL" id="KAK7198979.1"/>
    </source>
</evidence>
<organism evidence="6 7">
    <name type="scientific">Novymonas esmeraldas</name>
    <dbReference type="NCBI Taxonomy" id="1808958"/>
    <lineage>
        <taxon>Eukaryota</taxon>
        <taxon>Discoba</taxon>
        <taxon>Euglenozoa</taxon>
        <taxon>Kinetoplastea</taxon>
        <taxon>Metakinetoplastina</taxon>
        <taxon>Trypanosomatida</taxon>
        <taxon>Trypanosomatidae</taxon>
        <taxon>Novymonas</taxon>
    </lineage>
</organism>
<dbReference type="CDD" id="cd07035">
    <property type="entry name" value="TPP_PYR_POX_like"/>
    <property type="match status" value="1"/>
</dbReference>
<dbReference type="SUPFAM" id="SSF52518">
    <property type="entry name" value="Thiamin diphosphate-binding fold (THDP-binding)"/>
    <property type="match status" value="2"/>
</dbReference>
<accession>A0AAW0F072</accession>
<keyword evidence="3" id="KW-0456">Lyase</keyword>
<evidence type="ECO:0000313" key="7">
    <source>
        <dbReference type="Proteomes" id="UP001430356"/>
    </source>
</evidence>
<dbReference type="PANTHER" id="PTHR42818">
    <property type="entry name" value="SULFOPYRUVATE DECARBOXYLASE SUBUNIT ALPHA"/>
    <property type="match status" value="1"/>
</dbReference>
<reference evidence="6 7" key="1">
    <citation type="journal article" date="2021" name="MBio">
        <title>A New Model Trypanosomatid, Novymonas esmeraldas: Genomic Perception of Its 'Candidatus Pandoraea novymonadis' Endosymbiont.</title>
        <authorList>
            <person name="Zakharova A."/>
            <person name="Saura A."/>
            <person name="Butenko A."/>
            <person name="Podesvova L."/>
            <person name="Warmusova S."/>
            <person name="Kostygov A.Y."/>
            <person name="Nenarokova A."/>
            <person name="Lukes J."/>
            <person name="Opperdoes F.R."/>
            <person name="Yurchenko V."/>
        </authorList>
    </citation>
    <scope>NUCLEOTIDE SEQUENCE [LARGE SCALE GENOMIC DNA]</scope>
    <source>
        <strain evidence="6 7">E262AT.01</strain>
    </source>
</reference>
<proteinExistence type="predicted"/>
<dbReference type="InterPro" id="IPR012001">
    <property type="entry name" value="Thiamin_PyroP_enz_TPP-bd_dom"/>
</dbReference>
<dbReference type="InterPro" id="IPR011766">
    <property type="entry name" value="TPP_enzyme_TPP-bd"/>
</dbReference>
<keyword evidence="7" id="KW-1185">Reference proteome</keyword>
<dbReference type="Pfam" id="PF02775">
    <property type="entry name" value="TPP_enzyme_C"/>
    <property type="match status" value="1"/>
</dbReference>
<comment type="caution">
    <text evidence="6">The sequence shown here is derived from an EMBL/GenBank/DDBJ whole genome shotgun (WGS) entry which is preliminary data.</text>
</comment>
<dbReference type="AlphaFoldDB" id="A0AAW0F072"/>
<dbReference type="Pfam" id="PF02776">
    <property type="entry name" value="TPP_enzyme_N"/>
    <property type="match status" value="1"/>
</dbReference>
<sequence>MLHRCGRVLEGCRRQLAPEYLVRSLNEHGTRAFFGMPDSHLRPLTSYLADHTAAGEYAMATNCGNAMAMAAGHHLATLRTPCVFMQNSGIGDATNPLLTLFHKEAYSMPCLLLISWRGRPDTVDEHVKPGLVAQGRLTEHCLSAIGIPYSVVGDSDDVGMSWDVMVDKAYYHLATEKTPFAVLLEPGTLAPYTQRRPDADALPVAPLDHDTVAAQVCRQFNATDAFVCSCGGVQDSLRRARASTSGSAGTAQDLLLADSLGHAVGVAAGIALARPSLQVVCIEGDGAALVHMNAMATNGGLNAIKDAGTGAGLLHNLKHVVVNDGSYSLEGGQVSAAFDASLTGVAKACGYFAVREEPVIDLGDLVAALAELRQCDGPAFLEVVVSRRNAAAAAPAAAAPEPRDLHAEKHRFSEFLNCTGA</sequence>
<evidence type="ECO:0000256" key="1">
    <source>
        <dbReference type="ARBA" id="ARBA00022793"/>
    </source>
</evidence>
<dbReference type="GO" id="GO:0016831">
    <property type="term" value="F:carboxy-lyase activity"/>
    <property type="evidence" value="ECO:0007669"/>
    <property type="project" value="UniProtKB-KW"/>
</dbReference>
<dbReference type="InterPro" id="IPR051818">
    <property type="entry name" value="TPP_dependent_decarboxylase"/>
</dbReference>
<keyword evidence="1" id="KW-0210">Decarboxylase</keyword>
<keyword evidence="2" id="KW-0786">Thiamine pyrophosphate</keyword>
<feature type="domain" description="Thiamine pyrophosphate enzyme N-terminal TPP-binding" evidence="5">
    <location>
        <begin position="19"/>
        <end position="123"/>
    </location>
</feature>
<protein>
    <submittedName>
        <fullName evidence="6">Phosphonopyruvate decarboxylase-like protein</fullName>
    </submittedName>
</protein>
<evidence type="ECO:0000259" key="5">
    <source>
        <dbReference type="Pfam" id="PF02776"/>
    </source>
</evidence>
<evidence type="ECO:0000259" key="4">
    <source>
        <dbReference type="Pfam" id="PF02775"/>
    </source>
</evidence>
<dbReference type="InterPro" id="IPR029061">
    <property type="entry name" value="THDP-binding"/>
</dbReference>
<dbReference type="PANTHER" id="PTHR42818:SF1">
    <property type="entry name" value="SULFOPYRUVATE DECARBOXYLASE"/>
    <property type="match status" value="1"/>
</dbReference>
<dbReference type="Gene3D" id="3.40.50.970">
    <property type="match status" value="2"/>
</dbReference>